<dbReference type="STRING" id="56484.A0A1Y2FJU9"/>
<dbReference type="RefSeq" id="XP_040726227.1">
    <property type="nucleotide sequence ID" value="XM_040871734.1"/>
</dbReference>
<protein>
    <recommendedName>
        <fullName evidence="3">Glycosyl transferase family 28 C-terminal domain-containing protein</fullName>
    </recommendedName>
</protein>
<comment type="caution">
    <text evidence="1">The sequence shown here is derived from an EMBL/GenBank/DDBJ whole genome shotgun (WGS) entry which is preliminary data.</text>
</comment>
<dbReference type="Proteomes" id="UP000193685">
    <property type="component" value="Unassembled WGS sequence"/>
</dbReference>
<sequence length="373" mass="41487">MLIQFYVSSHGYGHTTRVAQVCKSLLALDAQLEINIVTRHPAQQLFFPSDRLTFYDLDVDSGIVQSNAYTIDRDASWRALDAFVQSAAGSGSRRPHLEQLAKSSPDLIISDAVCPFPWEDYRDKPKVLLSNFSFDGIFQGLLVHGETARCDLVDRLKKTYARGIDLVLRLPGYIDMPFVQENGIACQDVPLVYRTPSGKSRNEVLDDLIIPVDERNKQILYVQFGGHLNGNSDHLPQLPEDWICLSSVDAWSTLEHFYHVPSTYYTPDIVNVASLVLGKLGYGTVSECVGLGTPLLMVERALFAEEAGLKSFMKQHGQLAEMSAFDYEEGKWSLPISRMEQKGQLVPGTTVPDGSMQVARRLLELAGDSLSSI</sequence>
<gene>
    <name evidence="1" type="ORF">BCR37DRAFT_397622</name>
</gene>
<dbReference type="InterPro" id="IPR053205">
    <property type="entry name" value="GHMP_kinase_L-arabinokinase"/>
</dbReference>
<reference evidence="1 2" key="1">
    <citation type="submission" date="2016-07" db="EMBL/GenBank/DDBJ databases">
        <title>Pervasive Adenine N6-methylation of Active Genes in Fungi.</title>
        <authorList>
            <consortium name="DOE Joint Genome Institute"/>
            <person name="Mondo S.J."/>
            <person name="Dannebaum R.O."/>
            <person name="Kuo R.C."/>
            <person name="Labutti K."/>
            <person name="Haridas S."/>
            <person name="Kuo A."/>
            <person name="Salamov A."/>
            <person name="Ahrendt S.R."/>
            <person name="Lipzen A."/>
            <person name="Sullivan W."/>
            <person name="Andreopoulos W.B."/>
            <person name="Clum A."/>
            <person name="Lindquist E."/>
            <person name="Daum C."/>
            <person name="Ramamoorthy G.K."/>
            <person name="Gryganskyi A."/>
            <person name="Culley D."/>
            <person name="Magnuson J.K."/>
            <person name="James T.Y."/>
            <person name="O'Malley M.A."/>
            <person name="Stajich J.E."/>
            <person name="Spatafora J.W."/>
            <person name="Visel A."/>
            <person name="Grigoriev I.V."/>
        </authorList>
    </citation>
    <scope>NUCLEOTIDE SEQUENCE [LARGE SCALE GENOMIC DNA]</scope>
    <source>
        <strain evidence="1 2">12-1054</strain>
    </source>
</reference>
<accession>A0A1Y2FJU9</accession>
<organism evidence="1 2">
    <name type="scientific">Protomyces lactucae-debilis</name>
    <dbReference type="NCBI Taxonomy" id="2754530"/>
    <lineage>
        <taxon>Eukaryota</taxon>
        <taxon>Fungi</taxon>
        <taxon>Dikarya</taxon>
        <taxon>Ascomycota</taxon>
        <taxon>Taphrinomycotina</taxon>
        <taxon>Taphrinomycetes</taxon>
        <taxon>Taphrinales</taxon>
        <taxon>Protomycetaceae</taxon>
        <taxon>Protomyces</taxon>
    </lineage>
</organism>
<keyword evidence="2" id="KW-1185">Reference proteome</keyword>
<evidence type="ECO:0000313" key="1">
    <source>
        <dbReference type="EMBL" id="ORY84209.1"/>
    </source>
</evidence>
<proteinExistence type="predicted"/>
<dbReference type="GeneID" id="63788333"/>
<dbReference type="EMBL" id="MCFI01000006">
    <property type="protein sequence ID" value="ORY84209.1"/>
    <property type="molecule type" value="Genomic_DNA"/>
</dbReference>
<dbReference type="OrthoDB" id="1684102at2759"/>
<dbReference type="OMA" id="SNFGWDF"/>
<dbReference type="PANTHER" id="PTHR38134:SF2">
    <property type="entry name" value="GALACTOKINASE"/>
    <property type="match status" value="1"/>
</dbReference>
<dbReference type="AlphaFoldDB" id="A0A1Y2FJU9"/>
<evidence type="ECO:0000313" key="2">
    <source>
        <dbReference type="Proteomes" id="UP000193685"/>
    </source>
</evidence>
<name>A0A1Y2FJU9_PROLT</name>
<evidence type="ECO:0008006" key="3">
    <source>
        <dbReference type="Google" id="ProtNLM"/>
    </source>
</evidence>
<dbReference type="PANTHER" id="PTHR38134">
    <property type="entry name" value="SLR1395 PROTEIN"/>
    <property type="match status" value="1"/>
</dbReference>